<evidence type="ECO:0000256" key="1">
    <source>
        <dbReference type="SAM" id="MobiDB-lite"/>
    </source>
</evidence>
<feature type="region of interest" description="Disordered" evidence="1">
    <location>
        <begin position="102"/>
        <end position="151"/>
    </location>
</feature>
<feature type="chain" id="PRO_5047505049" evidence="2">
    <location>
        <begin position="21"/>
        <end position="231"/>
    </location>
</feature>
<dbReference type="RefSeq" id="WP_169211786.1">
    <property type="nucleotide sequence ID" value="NZ_JAATNW010000007.1"/>
</dbReference>
<reference evidence="4 5" key="1">
    <citation type="submission" date="2020-03" db="EMBL/GenBank/DDBJ databases">
        <title>Alteromonas ponticola sp. nov., isolated from seawater.</title>
        <authorList>
            <person name="Yoon J.-H."/>
            <person name="Kim Y.-O."/>
        </authorList>
    </citation>
    <scope>NUCLEOTIDE SEQUENCE [LARGE SCALE GENOMIC DNA]</scope>
    <source>
        <strain evidence="4 5">MYP5</strain>
    </source>
</reference>
<name>A0ABX1R605_9ALTE</name>
<dbReference type="EMBL" id="JAATNW010000007">
    <property type="protein sequence ID" value="NMH61238.1"/>
    <property type="molecule type" value="Genomic_DNA"/>
</dbReference>
<dbReference type="Gene3D" id="3.30.1340.30">
    <property type="match status" value="2"/>
</dbReference>
<accession>A0ABX1R605</accession>
<dbReference type="Proteomes" id="UP000709336">
    <property type="component" value="Unassembled WGS sequence"/>
</dbReference>
<dbReference type="PANTHER" id="PTHR34606:SF15">
    <property type="entry name" value="BON DOMAIN-CONTAINING PROTEIN"/>
    <property type="match status" value="1"/>
</dbReference>
<feature type="compositionally biased region" description="Acidic residues" evidence="1">
    <location>
        <begin position="123"/>
        <end position="150"/>
    </location>
</feature>
<proteinExistence type="predicted"/>
<evidence type="ECO:0000256" key="2">
    <source>
        <dbReference type="SAM" id="SignalP"/>
    </source>
</evidence>
<keyword evidence="5" id="KW-1185">Reference proteome</keyword>
<gene>
    <name evidence="4" type="ORF">HCJ96_14495</name>
</gene>
<evidence type="ECO:0000259" key="3">
    <source>
        <dbReference type="PROSITE" id="PS50914"/>
    </source>
</evidence>
<dbReference type="InterPro" id="IPR051686">
    <property type="entry name" value="Lipoprotein_DolP"/>
</dbReference>
<comment type="caution">
    <text evidence="4">The sequence shown here is derived from an EMBL/GenBank/DDBJ whole genome shotgun (WGS) entry which is preliminary data.</text>
</comment>
<dbReference type="InterPro" id="IPR007055">
    <property type="entry name" value="BON_dom"/>
</dbReference>
<organism evidence="4 5">
    <name type="scientific">Alteromonas ponticola</name>
    <dbReference type="NCBI Taxonomy" id="2720613"/>
    <lineage>
        <taxon>Bacteria</taxon>
        <taxon>Pseudomonadati</taxon>
        <taxon>Pseudomonadota</taxon>
        <taxon>Gammaproteobacteria</taxon>
        <taxon>Alteromonadales</taxon>
        <taxon>Alteromonadaceae</taxon>
        <taxon>Alteromonas/Salinimonas group</taxon>
        <taxon>Alteromonas</taxon>
    </lineage>
</organism>
<dbReference type="PROSITE" id="PS50914">
    <property type="entry name" value="BON"/>
    <property type="match status" value="2"/>
</dbReference>
<dbReference type="Pfam" id="PF04972">
    <property type="entry name" value="BON"/>
    <property type="match status" value="2"/>
</dbReference>
<feature type="compositionally biased region" description="Basic and acidic residues" evidence="1">
    <location>
        <begin position="102"/>
        <end position="113"/>
    </location>
</feature>
<dbReference type="SMART" id="SM00749">
    <property type="entry name" value="BON"/>
    <property type="match status" value="2"/>
</dbReference>
<feature type="domain" description="BON" evidence="3">
    <location>
        <begin position="31"/>
        <end position="99"/>
    </location>
</feature>
<evidence type="ECO:0000313" key="5">
    <source>
        <dbReference type="Proteomes" id="UP000709336"/>
    </source>
</evidence>
<evidence type="ECO:0000313" key="4">
    <source>
        <dbReference type="EMBL" id="NMH61238.1"/>
    </source>
</evidence>
<keyword evidence="2" id="KW-0732">Signal</keyword>
<dbReference type="InterPro" id="IPR014004">
    <property type="entry name" value="Transpt-assoc_nodulatn_dom_bac"/>
</dbReference>
<sequence>MKRSILSLIVAGSLSTSVMAAGDNTWEESAKDAWIDGKAEATLLFNGNLDSFDINTDVQNGKVILTGKVDNSVEKKLAEELVRNIDGVTEVDNQLAVVEKHAKHADDMERKNESMTAANDPRDDMDTEEAMDSADEETDELAQETEEGVDDGMSALTDAKIATVVKTRLLMDSDISGFDIDVDVKDGNVTLTGNVDSEAERKLAVEIARNADDVIDVEDNMEVSRQTAMNK</sequence>
<protein>
    <submittedName>
        <fullName evidence="4">BON domain-containing protein</fullName>
    </submittedName>
</protein>
<feature type="signal peptide" evidence="2">
    <location>
        <begin position="1"/>
        <end position="20"/>
    </location>
</feature>
<dbReference type="PANTHER" id="PTHR34606">
    <property type="entry name" value="BON DOMAIN-CONTAINING PROTEIN"/>
    <property type="match status" value="1"/>
</dbReference>
<feature type="domain" description="BON" evidence="3">
    <location>
        <begin position="157"/>
        <end position="225"/>
    </location>
</feature>